<protein>
    <recommendedName>
        <fullName evidence="4">Right handed beta helix domain-containing protein</fullName>
    </recommendedName>
</protein>
<dbReference type="Proteomes" id="UP000095713">
    <property type="component" value="Unassembled WGS sequence"/>
</dbReference>
<comment type="caution">
    <text evidence="2">The sequence shown here is derived from an EMBL/GenBank/DDBJ whole genome shotgun (WGS) entry which is preliminary data.</text>
</comment>
<dbReference type="AlphaFoldDB" id="A0A1E5TDE7"/>
<gene>
    <name evidence="2" type="ORF">A8C32_11795</name>
</gene>
<evidence type="ECO:0008006" key="4">
    <source>
        <dbReference type="Google" id="ProtNLM"/>
    </source>
</evidence>
<dbReference type="RefSeq" id="WP_069828832.1">
    <property type="nucleotide sequence ID" value="NZ_MDJD01000007.1"/>
</dbReference>
<reference evidence="2 3" key="1">
    <citation type="submission" date="2016-05" db="EMBL/GenBank/DDBJ databases">
        <title>Draft Genome Sequence of Algibacter sp. Strain SK-16 Isolated from the Surface Water of Aburatsubo Inlet.</title>
        <authorList>
            <person name="Wong S.-K."/>
            <person name="Yoshizawa S."/>
            <person name="Nakajima Y."/>
            <person name="Ogura Y."/>
            <person name="Tetsuya H."/>
            <person name="Hamasaki K."/>
        </authorList>
    </citation>
    <scope>NUCLEOTIDE SEQUENCE [LARGE SCALE GENOMIC DNA]</scope>
    <source>
        <strain evidence="2 3">SK-16</strain>
    </source>
</reference>
<feature type="signal peptide" evidence="1">
    <location>
        <begin position="1"/>
        <end position="22"/>
    </location>
</feature>
<dbReference type="InterPro" id="IPR011050">
    <property type="entry name" value="Pectin_lyase_fold/virulence"/>
</dbReference>
<accession>A0A1E5TDE7</accession>
<dbReference type="InterPro" id="IPR012334">
    <property type="entry name" value="Pectin_lyas_fold"/>
</dbReference>
<keyword evidence="3" id="KW-1185">Reference proteome</keyword>
<feature type="chain" id="PRO_5009186317" description="Right handed beta helix domain-containing protein" evidence="1">
    <location>
        <begin position="23"/>
        <end position="421"/>
    </location>
</feature>
<keyword evidence="1" id="KW-0732">Signal</keyword>
<name>A0A1E5TDE7_9FLAO</name>
<dbReference type="EMBL" id="MDJD01000007">
    <property type="protein sequence ID" value="OEK09395.1"/>
    <property type="molecule type" value="Genomic_DNA"/>
</dbReference>
<evidence type="ECO:0000313" key="3">
    <source>
        <dbReference type="Proteomes" id="UP000095713"/>
    </source>
</evidence>
<dbReference type="SUPFAM" id="SSF51126">
    <property type="entry name" value="Pectin lyase-like"/>
    <property type="match status" value="1"/>
</dbReference>
<dbReference type="Gene3D" id="2.160.20.10">
    <property type="entry name" value="Single-stranded right-handed beta-helix, Pectin lyase-like"/>
    <property type="match status" value="1"/>
</dbReference>
<organism evidence="2 3">
    <name type="scientific">Flavivirga aquatica</name>
    <dbReference type="NCBI Taxonomy" id="1849968"/>
    <lineage>
        <taxon>Bacteria</taxon>
        <taxon>Pseudomonadati</taxon>
        <taxon>Bacteroidota</taxon>
        <taxon>Flavobacteriia</taxon>
        <taxon>Flavobacteriales</taxon>
        <taxon>Flavobacteriaceae</taxon>
        <taxon>Flavivirga</taxon>
    </lineage>
</organism>
<evidence type="ECO:0000256" key="1">
    <source>
        <dbReference type="SAM" id="SignalP"/>
    </source>
</evidence>
<evidence type="ECO:0000313" key="2">
    <source>
        <dbReference type="EMBL" id="OEK09395.1"/>
    </source>
</evidence>
<dbReference type="STRING" id="1849968.A8C32_11795"/>
<sequence>MIKLKIVVFAIFCLFTITTNIAQNNDQDISDIEESNPKPYRREDAGYKEINTSNLPVFKFKKRGTSDRLNALIEKVSRKGGGIIQIPSGNYEFFQVKVKSNIHLRFEKNTVIKFPLSSIRARGEKSFFMIGRLEDEGQIRNVSIIGEGNAQNRPKFILKQIDLKHRRVFSIGRVENLLIQNFTIDDELTFGSSIAFNLQKNGKTNMHRAKNVTVTNISMTGADQGYGLAQTNVGENILLKNLVCEGGMTCRIEAHTGRKYNVGLDNIVIQNVVSKKGKAAVLLQPHSIINGRVLVNGAKSIGSAWVVFLREGFVAKDSKRRAKGVFYGSKMENLSMKYSNSTAVLSQKNIKYVPEELKKFVGKKVKKDKKKKKAEAGVYGPSVAPVFSNLKSYTVELPSEDDIKVSGEDINLRKQKILVIK</sequence>
<proteinExistence type="predicted"/>
<dbReference type="OrthoDB" id="1419581at2"/>